<dbReference type="AlphaFoldDB" id="A0A7T5VEH9"/>
<reference evidence="1 2" key="1">
    <citation type="submission" date="2020-05" db="EMBL/GenBank/DDBJ databases">
        <title>Complete genome of Desulfobulbus oligotrophicus.</title>
        <authorList>
            <person name="Podar M."/>
        </authorList>
    </citation>
    <scope>NUCLEOTIDE SEQUENCE [LARGE SCALE GENOMIC DNA]</scope>
    <source>
        <strain evidence="1 2">Prop6</strain>
    </source>
</reference>
<keyword evidence="2" id="KW-1185">Reference proteome</keyword>
<protein>
    <submittedName>
        <fullName evidence="1">Uncharacterized protein</fullName>
    </submittedName>
</protein>
<dbReference type="Proteomes" id="UP000596092">
    <property type="component" value="Chromosome"/>
</dbReference>
<sequence length="127" mass="13953">MATIRKRSGRHGTAYRAEVCVKGRRESATFDTLSLAAAWAEETEALLRAGGALPGEAPPGDMEFAAAVEKYIFAVAPRKKQNTRRLKIDKNGERLLVSDNPAYDPVKPNGEYRIIGVAINWVRLGKL</sequence>
<dbReference type="SUPFAM" id="SSF51306">
    <property type="entry name" value="LexA/Signal peptidase"/>
    <property type="match status" value="1"/>
</dbReference>
<proteinExistence type="predicted"/>
<dbReference type="InterPro" id="IPR036286">
    <property type="entry name" value="LexA/Signal_pep-like_sf"/>
</dbReference>
<evidence type="ECO:0000313" key="1">
    <source>
        <dbReference type="EMBL" id="QQG66424.1"/>
    </source>
</evidence>
<gene>
    <name evidence="1" type="ORF">HP555_11380</name>
</gene>
<name>A0A7T5VEH9_9BACT</name>
<dbReference type="EMBL" id="CP054140">
    <property type="protein sequence ID" value="QQG66424.1"/>
    <property type="molecule type" value="Genomic_DNA"/>
</dbReference>
<evidence type="ECO:0000313" key="2">
    <source>
        <dbReference type="Proteomes" id="UP000596092"/>
    </source>
</evidence>
<dbReference type="Gene3D" id="2.10.109.10">
    <property type="entry name" value="Umud Fragment, subunit A"/>
    <property type="match status" value="1"/>
</dbReference>
<dbReference type="RefSeq" id="WP_199262581.1">
    <property type="nucleotide sequence ID" value="NZ_CP054140.1"/>
</dbReference>
<dbReference type="KEGG" id="dog:HP555_11380"/>
<organism evidence="1 2">
    <name type="scientific">Desulfobulbus oligotrophicus</name>
    <dbReference type="NCBI Taxonomy" id="1909699"/>
    <lineage>
        <taxon>Bacteria</taxon>
        <taxon>Pseudomonadati</taxon>
        <taxon>Thermodesulfobacteriota</taxon>
        <taxon>Desulfobulbia</taxon>
        <taxon>Desulfobulbales</taxon>
        <taxon>Desulfobulbaceae</taxon>
        <taxon>Desulfobulbus</taxon>
    </lineage>
</organism>
<accession>A0A7T5VEH9</accession>